<proteinExistence type="predicted"/>
<evidence type="ECO:0000313" key="3">
    <source>
        <dbReference type="Proteomes" id="UP000717752"/>
    </source>
</evidence>
<evidence type="ECO:0000313" key="2">
    <source>
        <dbReference type="EMBL" id="MBW9053461.1"/>
    </source>
</evidence>
<dbReference type="Proteomes" id="UP000717752">
    <property type="component" value="Unassembled WGS sequence"/>
</dbReference>
<protein>
    <submittedName>
        <fullName evidence="2">Tail fiber domain-containing protein</fullName>
    </submittedName>
</protein>
<reference evidence="2 3" key="1">
    <citation type="journal article" date="2021" name="MBio">
        <title>Poor Competitiveness of Bradyrhizobium in Pigeon Pea Root Colonization in Indian Soils.</title>
        <authorList>
            <person name="Chalasani D."/>
            <person name="Basu A."/>
            <person name="Pullabhotla S.V.S.R.N."/>
            <person name="Jorrin B."/>
            <person name="Neal A.L."/>
            <person name="Poole P.S."/>
            <person name="Podile A.R."/>
            <person name="Tkacz A."/>
        </authorList>
    </citation>
    <scope>NUCLEOTIDE SEQUENCE [LARGE SCALE GENOMIC DNA]</scope>
    <source>
        <strain evidence="2 3">HU56</strain>
    </source>
</reference>
<keyword evidence="3" id="KW-1185">Reference proteome</keyword>
<comment type="caution">
    <text evidence="2">The sequence shown here is derived from an EMBL/GenBank/DDBJ whole genome shotgun (WGS) entry which is preliminary data.</text>
</comment>
<feature type="region of interest" description="Disordered" evidence="1">
    <location>
        <begin position="1"/>
        <end position="24"/>
    </location>
</feature>
<dbReference type="RefSeq" id="WP_220334823.1">
    <property type="nucleotide sequence ID" value="NZ_JAEUAK010000004.1"/>
</dbReference>
<name>A0ABS7GUM1_9HYPH</name>
<feature type="compositionally biased region" description="Polar residues" evidence="1">
    <location>
        <begin position="15"/>
        <end position="24"/>
    </location>
</feature>
<organism evidence="2 3">
    <name type="scientific">Rhizobium mesosinicum</name>
    <dbReference type="NCBI Taxonomy" id="335017"/>
    <lineage>
        <taxon>Bacteria</taxon>
        <taxon>Pseudomonadati</taxon>
        <taxon>Pseudomonadota</taxon>
        <taxon>Alphaproteobacteria</taxon>
        <taxon>Hyphomicrobiales</taxon>
        <taxon>Rhizobiaceae</taxon>
        <taxon>Rhizobium/Agrobacterium group</taxon>
        <taxon>Rhizobium</taxon>
    </lineage>
</organism>
<accession>A0ABS7GUM1</accession>
<dbReference type="EMBL" id="JAEUAK010000004">
    <property type="protein sequence ID" value="MBW9053461.1"/>
    <property type="molecule type" value="Genomic_DNA"/>
</dbReference>
<sequence>MVSTPKAPDPAKTAEAQSGMNRDTAQTQQLTNMINQVGPDGSLTYRQTGNNTFVDSTGKTVTIPQFTAYTDLSPTQKAIKTQTDAASLNLGTIANDQSAFLKDYLGKPIDLNNEEVEARLYDLGSKRLDPGFARQEEALRTRLANQGIQEGSEAWKAAFDNFSQGKNDAYNSLVLNGRQQAVQEALTERNQPLNEIIGLLSGSQVQTPQFVSTPQTNVAGVDYAGLVSDKYKADTARAQSNMGGLFGLLSAPFGMFSFGA</sequence>
<evidence type="ECO:0000256" key="1">
    <source>
        <dbReference type="SAM" id="MobiDB-lite"/>
    </source>
</evidence>
<gene>
    <name evidence="2" type="ORF">JNB85_13685</name>
</gene>